<protein>
    <recommendedName>
        <fullName evidence="5">Nucleotidyltransferase</fullName>
    </recommendedName>
</protein>
<dbReference type="Pfam" id="PF10335">
    <property type="entry name" value="DUF294_C"/>
    <property type="match status" value="1"/>
</dbReference>
<proteinExistence type="predicted"/>
<dbReference type="InterPro" id="IPR018821">
    <property type="entry name" value="DUF294_put_nucleoTrafse_sb-bd"/>
</dbReference>
<gene>
    <name evidence="3" type="ORF">GXY80_09675</name>
</gene>
<dbReference type="InterPro" id="IPR005105">
    <property type="entry name" value="GlnD_Uridyltrans_N"/>
</dbReference>
<organism evidence="3 4">
    <name type="scientific">Syntrophorhabdus aromaticivorans</name>
    <dbReference type="NCBI Taxonomy" id="328301"/>
    <lineage>
        <taxon>Bacteria</taxon>
        <taxon>Pseudomonadati</taxon>
        <taxon>Thermodesulfobacteriota</taxon>
        <taxon>Syntrophorhabdia</taxon>
        <taxon>Syntrophorhabdales</taxon>
        <taxon>Syntrophorhabdaceae</taxon>
        <taxon>Syntrophorhabdus</taxon>
    </lineage>
</organism>
<dbReference type="EMBL" id="JAAYEE010000167">
    <property type="protein sequence ID" value="NLW35733.1"/>
    <property type="molecule type" value="Genomic_DNA"/>
</dbReference>
<reference evidence="3" key="1">
    <citation type="journal article" date="2020" name="Biotechnol. Biofuels">
        <title>New insights from the biogas microbiome by comprehensive genome-resolved metagenomics of nearly 1600 species originating from multiple anaerobic digesters.</title>
        <authorList>
            <person name="Campanaro S."/>
            <person name="Treu L."/>
            <person name="Rodriguez-R L.M."/>
            <person name="Kovalovszki A."/>
            <person name="Ziels R.M."/>
            <person name="Maus I."/>
            <person name="Zhu X."/>
            <person name="Kougias P.G."/>
            <person name="Basile A."/>
            <person name="Luo G."/>
            <person name="Schluter A."/>
            <person name="Konstantinidis K.T."/>
            <person name="Angelidaki I."/>
        </authorList>
    </citation>
    <scope>NUCLEOTIDE SEQUENCE</scope>
    <source>
        <strain evidence="3">AS06rmzACSIP_7</strain>
    </source>
</reference>
<dbReference type="Pfam" id="PF03445">
    <property type="entry name" value="DUF294"/>
    <property type="match status" value="1"/>
</dbReference>
<dbReference type="AlphaFoldDB" id="A0A971S138"/>
<feature type="domain" description="DUF294" evidence="2">
    <location>
        <begin position="247"/>
        <end position="385"/>
    </location>
</feature>
<accession>A0A971S138</accession>
<feature type="domain" description="Protein-PII uridylyltransferase N-terminal" evidence="1">
    <location>
        <begin position="50"/>
        <end position="205"/>
    </location>
</feature>
<sequence length="394" mass="43864">MRSEIQSVCSVRGGQAPVEQGEAWPLWADIGETESCQGLKEYHCMAIDSARSMFLLNYAIEDIHYFLGTIRDRITERVLGLVERGMEKGGYGRPPVPYVWVGLGNRGRKEEMLTAEQGSMIVYDERLFDPDRTKGRRQGIGHGPPRSSPHYRKIDDYYGEFSKRAVEQLYNVGFIACSENAVCSNKKWRGSSGDWEERVRQRIIDGEGAFQLKDIMILADARPISGSRKLCDGILSRVTGLLKGNRMFVAECLRSAMLMPTALGLLGRFRLESQGENAGKINIRLHGLAALIASIRAFAVSKGIGETNSLMRIACLSEMGLMEKGMEESLTGAYKAFMGACFANQISLKEASDAACLHPDTLGPEKRRRIREAMKAVEVFQNHIGERWLLGDKG</sequence>
<evidence type="ECO:0000313" key="3">
    <source>
        <dbReference type="EMBL" id="NLW35733.1"/>
    </source>
</evidence>
<comment type="caution">
    <text evidence="3">The sequence shown here is derived from an EMBL/GenBank/DDBJ whole genome shotgun (WGS) entry which is preliminary data.</text>
</comment>
<evidence type="ECO:0000313" key="4">
    <source>
        <dbReference type="Proteomes" id="UP000777265"/>
    </source>
</evidence>
<evidence type="ECO:0000259" key="1">
    <source>
        <dbReference type="Pfam" id="PF03445"/>
    </source>
</evidence>
<dbReference type="Proteomes" id="UP000777265">
    <property type="component" value="Unassembled WGS sequence"/>
</dbReference>
<evidence type="ECO:0008006" key="5">
    <source>
        <dbReference type="Google" id="ProtNLM"/>
    </source>
</evidence>
<dbReference type="GO" id="GO:0008773">
    <property type="term" value="F:[protein-PII] uridylyltransferase activity"/>
    <property type="evidence" value="ECO:0007669"/>
    <property type="project" value="InterPro"/>
</dbReference>
<evidence type="ECO:0000259" key="2">
    <source>
        <dbReference type="Pfam" id="PF10335"/>
    </source>
</evidence>
<reference evidence="3" key="2">
    <citation type="submission" date="2020-01" db="EMBL/GenBank/DDBJ databases">
        <authorList>
            <person name="Campanaro S."/>
        </authorList>
    </citation>
    <scope>NUCLEOTIDE SEQUENCE</scope>
    <source>
        <strain evidence="3">AS06rmzACSIP_7</strain>
    </source>
</reference>
<name>A0A971S138_9BACT</name>